<protein>
    <submittedName>
        <fullName evidence="2">Uncharacterized protein</fullName>
    </submittedName>
</protein>
<evidence type="ECO:0000256" key="1">
    <source>
        <dbReference type="SAM" id="Phobius"/>
    </source>
</evidence>
<organism evidence="2 3">
    <name type="scientific">Petrolisthes manimaculis</name>
    <dbReference type="NCBI Taxonomy" id="1843537"/>
    <lineage>
        <taxon>Eukaryota</taxon>
        <taxon>Metazoa</taxon>
        <taxon>Ecdysozoa</taxon>
        <taxon>Arthropoda</taxon>
        <taxon>Crustacea</taxon>
        <taxon>Multicrustacea</taxon>
        <taxon>Malacostraca</taxon>
        <taxon>Eumalacostraca</taxon>
        <taxon>Eucarida</taxon>
        <taxon>Decapoda</taxon>
        <taxon>Pleocyemata</taxon>
        <taxon>Anomura</taxon>
        <taxon>Galatheoidea</taxon>
        <taxon>Porcellanidae</taxon>
        <taxon>Petrolisthes</taxon>
    </lineage>
</organism>
<keyword evidence="3" id="KW-1185">Reference proteome</keyword>
<keyword evidence="1" id="KW-0472">Membrane</keyword>
<reference evidence="2" key="1">
    <citation type="submission" date="2023-11" db="EMBL/GenBank/DDBJ databases">
        <title>Genome assemblies of two species of porcelain crab, Petrolisthes cinctipes and Petrolisthes manimaculis (Anomura: Porcellanidae).</title>
        <authorList>
            <person name="Angst P."/>
        </authorList>
    </citation>
    <scope>NUCLEOTIDE SEQUENCE</scope>
    <source>
        <strain evidence="2">PB745_02</strain>
        <tissue evidence="2">Gill</tissue>
    </source>
</reference>
<evidence type="ECO:0000313" key="2">
    <source>
        <dbReference type="EMBL" id="KAK4311385.1"/>
    </source>
</evidence>
<keyword evidence="1" id="KW-1133">Transmembrane helix</keyword>
<gene>
    <name evidence="2" type="ORF">Pmani_017109</name>
</gene>
<keyword evidence="1" id="KW-0812">Transmembrane</keyword>
<comment type="caution">
    <text evidence="2">The sequence shown here is derived from an EMBL/GenBank/DDBJ whole genome shotgun (WGS) entry which is preliminary data.</text>
</comment>
<dbReference type="Proteomes" id="UP001292094">
    <property type="component" value="Unassembled WGS sequence"/>
</dbReference>
<accession>A0AAE1PMG2</accession>
<feature type="transmembrane region" description="Helical" evidence="1">
    <location>
        <begin position="80"/>
        <end position="100"/>
    </location>
</feature>
<dbReference type="EMBL" id="JAWZYT010001520">
    <property type="protein sequence ID" value="KAK4311385.1"/>
    <property type="molecule type" value="Genomic_DNA"/>
</dbReference>
<evidence type="ECO:0000313" key="3">
    <source>
        <dbReference type="Proteomes" id="UP001292094"/>
    </source>
</evidence>
<proteinExistence type="predicted"/>
<sequence>MGTQEEAEKVVGLLLLLWSARVEFQEGCYVFSRVERNEMTMSSYALAPLVYQLQQGLNNFDLRQFASRVDLSRLVNQFDIKTVGFVAVVIISVLLILQLFGKSYVGPARSLVASAAHSWQDSRDLPYDHPARASRNLESVNHVLDALADAAIKWEESNTNEVTHRAL</sequence>
<dbReference type="AlphaFoldDB" id="A0AAE1PMG2"/>
<name>A0AAE1PMG2_9EUCA</name>